<name>A0ABN7BDH5_9HEMI</name>
<keyword evidence="2" id="KW-1185">Reference proteome</keyword>
<gene>
    <name evidence="1" type="ORF">NTJ_15248</name>
</gene>
<evidence type="ECO:0000313" key="2">
    <source>
        <dbReference type="Proteomes" id="UP001307889"/>
    </source>
</evidence>
<organism evidence="1 2">
    <name type="scientific">Nesidiocoris tenuis</name>
    <dbReference type="NCBI Taxonomy" id="355587"/>
    <lineage>
        <taxon>Eukaryota</taxon>
        <taxon>Metazoa</taxon>
        <taxon>Ecdysozoa</taxon>
        <taxon>Arthropoda</taxon>
        <taxon>Hexapoda</taxon>
        <taxon>Insecta</taxon>
        <taxon>Pterygota</taxon>
        <taxon>Neoptera</taxon>
        <taxon>Paraneoptera</taxon>
        <taxon>Hemiptera</taxon>
        <taxon>Heteroptera</taxon>
        <taxon>Panheteroptera</taxon>
        <taxon>Cimicomorpha</taxon>
        <taxon>Miridae</taxon>
        <taxon>Dicyphina</taxon>
        <taxon>Nesidiocoris</taxon>
    </lineage>
</organism>
<accession>A0ABN7BDH5</accession>
<dbReference type="EMBL" id="AP028922">
    <property type="protein sequence ID" value="BET02430.1"/>
    <property type="molecule type" value="Genomic_DNA"/>
</dbReference>
<protein>
    <submittedName>
        <fullName evidence="1">Uncharacterized protein</fullName>
    </submittedName>
</protein>
<dbReference type="Proteomes" id="UP001307889">
    <property type="component" value="Chromosome 14"/>
</dbReference>
<proteinExistence type="predicted"/>
<evidence type="ECO:0000313" key="1">
    <source>
        <dbReference type="EMBL" id="BET02430.1"/>
    </source>
</evidence>
<reference evidence="1 2" key="1">
    <citation type="submission" date="2023-09" db="EMBL/GenBank/DDBJ databases">
        <title>Nesidiocoris tenuis whole genome shotgun sequence.</title>
        <authorList>
            <person name="Shibata T."/>
            <person name="Shimoda M."/>
            <person name="Kobayashi T."/>
            <person name="Uehara T."/>
        </authorList>
    </citation>
    <scope>NUCLEOTIDE SEQUENCE [LARGE SCALE GENOMIC DNA]</scope>
    <source>
        <strain evidence="1 2">Japan</strain>
    </source>
</reference>
<sequence>MYSTTPETGGENQFSTFRNNNNLQLSHSGFERKSIRNELTPLELLIACSAFVLTVLLRSDGLQSILDQLRASEVHKFEGLFKKMVLLKRAVRTKTLDQTSNQVTANLPKRNVRKTVRFLQEKIDDPRND</sequence>